<dbReference type="EMBL" id="CADCTR010002049">
    <property type="protein sequence ID" value="CAA9328646.1"/>
    <property type="molecule type" value="Genomic_DNA"/>
</dbReference>
<protein>
    <submittedName>
        <fullName evidence="1">Uncharacterized protein</fullName>
    </submittedName>
</protein>
<reference evidence="1" key="1">
    <citation type="submission" date="2020-02" db="EMBL/GenBank/DDBJ databases">
        <authorList>
            <person name="Meier V. D."/>
        </authorList>
    </citation>
    <scope>NUCLEOTIDE SEQUENCE</scope>
    <source>
        <strain evidence="1">AVDCRST_MAG93</strain>
    </source>
</reference>
<dbReference type="AlphaFoldDB" id="A0A6J4LB00"/>
<sequence length="44" mass="5105">DLGQQQDRSRDVPQSHAQFQPYAYAAYHRKTTRQAARCAAAWRV</sequence>
<evidence type="ECO:0000313" key="1">
    <source>
        <dbReference type="EMBL" id="CAA9328646.1"/>
    </source>
</evidence>
<feature type="non-terminal residue" evidence="1">
    <location>
        <position position="44"/>
    </location>
</feature>
<gene>
    <name evidence="1" type="ORF">AVDCRST_MAG93-6089</name>
</gene>
<proteinExistence type="predicted"/>
<accession>A0A6J4LB00</accession>
<organism evidence="1">
    <name type="scientific">uncultured Chloroflexia bacterium</name>
    <dbReference type="NCBI Taxonomy" id="1672391"/>
    <lineage>
        <taxon>Bacteria</taxon>
        <taxon>Bacillati</taxon>
        <taxon>Chloroflexota</taxon>
        <taxon>Chloroflexia</taxon>
        <taxon>environmental samples</taxon>
    </lineage>
</organism>
<name>A0A6J4LB00_9CHLR</name>
<feature type="non-terminal residue" evidence="1">
    <location>
        <position position="1"/>
    </location>
</feature>